<gene>
    <name evidence="2" type="ORF">ACMD2_03749</name>
</gene>
<evidence type="ECO:0000313" key="3">
    <source>
        <dbReference type="Proteomes" id="UP000092600"/>
    </source>
</evidence>
<evidence type="ECO:0000313" key="2">
    <source>
        <dbReference type="EMBL" id="OAY70375.1"/>
    </source>
</evidence>
<reference evidence="2 3" key="1">
    <citation type="journal article" date="2016" name="DNA Res.">
        <title>The draft genome of MD-2 pineapple using hybrid error correction of long reads.</title>
        <authorList>
            <person name="Redwan R.M."/>
            <person name="Saidin A."/>
            <person name="Kumar S.V."/>
        </authorList>
    </citation>
    <scope>NUCLEOTIDE SEQUENCE [LARGE SCALE GENOMIC DNA]</scope>
    <source>
        <strain evidence="3">cv. MD2</strain>
        <tissue evidence="2">Leaf</tissue>
    </source>
</reference>
<comment type="caution">
    <text evidence="2">The sequence shown here is derived from an EMBL/GenBank/DDBJ whole genome shotgun (WGS) entry which is preliminary data.</text>
</comment>
<sequence>MSTPAITFSSPCRTAAGCALVPPITQNCSLRHHSCSVIPDHLISSNASKHSVTVMASRKIRKVMLKRNRREDAVDQKKDRRERIHADVEVSHPLQELHPSGREERVVPREEDLDRARGPAEHLMQPIVHRAPPAVVHPVPGDHVLGDRPVDPPDAAAPLGLVLVEARDHADGLCDGRGVQRLPRDRQRARGPAVADPRQVLEQPPLVLRHRYRCQQNCRAPESLRQKCGRRFDIPVFALDVADLRQHDFVDAVTLLPHRRLPREELDLLPTEPTAVLRGARRAKPVERGPTEHATGADIHRALQTVHGSHRDVEEHQVMVCVPIVRINPLEPLRELNIANPVAASVEHEAHALAESQGVDEGAVRHDRARPDERVHSSGLLVVIVPGPLLARDVDQHRQPYVHAGRVDEVVLVRFGADFGFGARGSKHCLLPLNDLHQVKAKSQAIAFTTLIGSDEGEAAKFPAICCCCCCCFCRARSSSCALYASDRLRIDSGSELIRTLNSSYSLFTLRLSRTKSSLTLFFRKSRFCPKYASGLRGSMSCLRQKGTQILAKLAVSAKASKSTARIERTVLAVTRGGSLSGSAVDTNTSTPGRSDRPLGLRALGDSNRSLSTARSAARFTGQSFGSWSRSHEKANHVSQAIDSPHSHTASRVPVGAENCLRDPDLPRERPPTLAAEIGRLFEPLKPRARAAAVPAVVFGPHCVPVAVRPLRLEQPPAVIEIRRALATAATAVGDLHRAHHRQLPRAPSAPQILHRRQRQRRRRLLLLDLLFVLCCKAPYNPGNVRRHRRTPQPAFARGVREGGGVAAPHLAELQRGGAAGAGRGGAVDDVAPGDAIEPPCEDRPRDVAPIWWGILGARRRVAVGGRGDVDGVADEFGGAHRRGISVNIGLGLGLGFRGGKVPPCTHRRGVGVEGAAGDRAREADAPPQSAAAAADADAAVGGGDGDGDRRSSRGRASPSHGVFAAKRSNFALQEAIFMACDWCSNVGKLKRKLEKKN</sequence>
<dbReference type="Proteomes" id="UP000092600">
    <property type="component" value="Unassembled WGS sequence"/>
</dbReference>
<feature type="compositionally biased region" description="Basic and acidic residues" evidence="1">
    <location>
        <begin position="362"/>
        <end position="372"/>
    </location>
</feature>
<dbReference type="AlphaFoldDB" id="A0A199V0F8"/>
<evidence type="ECO:0000256" key="1">
    <source>
        <dbReference type="SAM" id="MobiDB-lite"/>
    </source>
</evidence>
<feature type="region of interest" description="Disordered" evidence="1">
    <location>
        <begin position="353"/>
        <end position="372"/>
    </location>
</feature>
<feature type="compositionally biased region" description="Low complexity" evidence="1">
    <location>
        <begin position="926"/>
        <end position="940"/>
    </location>
</feature>
<dbReference type="EMBL" id="LSRQ01003932">
    <property type="protein sequence ID" value="OAY70375.1"/>
    <property type="molecule type" value="Genomic_DNA"/>
</dbReference>
<organism evidence="2 3">
    <name type="scientific">Ananas comosus</name>
    <name type="common">Pineapple</name>
    <name type="synonym">Ananas ananas</name>
    <dbReference type="NCBI Taxonomy" id="4615"/>
    <lineage>
        <taxon>Eukaryota</taxon>
        <taxon>Viridiplantae</taxon>
        <taxon>Streptophyta</taxon>
        <taxon>Embryophyta</taxon>
        <taxon>Tracheophyta</taxon>
        <taxon>Spermatophyta</taxon>
        <taxon>Magnoliopsida</taxon>
        <taxon>Liliopsida</taxon>
        <taxon>Poales</taxon>
        <taxon>Bromeliaceae</taxon>
        <taxon>Bromelioideae</taxon>
        <taxon>Ananas</taxon>
    </lineage>
</organism>
<feature type="region of interest" description="Disordered" evidence="1">
    <location>
        <begin position="908"/>
        <end position="961"/>
    </location>
</feature>
<feature type="compositionally biased region" description="Polar residues" evidence="1">
    <location>
        <begin position="581"/>
        <end position="593"/>
    </location>
</feature>
<accession>A0A199V0F8</accession>
<protein>
    <submittedName>
        <fullName evidence="2">Uncharacterized protein</fullName>
    </submittedName>
</protein>
<feature type="region of interest" description="Disordered" evidence="1">
    <location>
        <begin position="581"/>
        <end position="604"/>
    </location>
</feature>
<name>A0A199V0F8_ANACO</name>
<proteinExistence type="predicted"/>